<sequence>MIPTHILSEVKHAYSQFIKKCPSISPRCRRETVETFLKSYNIELLDLELHSLLLQLDEEYSPTSIDRMNKMLPNGGLRKGGIRGKNEEFGTGMGKDFVKANAAESKPNRNYPWTNYSHVLQNRYNKTYGYLPYWRKSSNRRNRNSSRNRTFYNYNNGLGIHEKSEAKHRLKQFGNQHCPQIYRNGKGEEQQVPIPSQDDFTKYIRNEVRKCDFGKSLRISVCKRNFLLRIWEQTKDSLK</sequence>
<dbReference type="AlphaFoldDB" id="A0A834MB16"/>
<comment type="caution">
    <text evidence="1">The sequence shown here is derived from an EMBL/GenBank/DDBJ whole genome shotgun (WGS) entry which is preliminary data.</text>
</comment>
<proteinExistence type="predicted"/>
<gene>
    <name evidence="1" type="ORF">GWI33_012199</name>
</gene>
<protein>
    <submittedName>
        <fullName evidence="1">Uncharacterized protein</fullName>
    </submittedName>
</protein>
<dbReference type="EMBL" id="JAACXV010011380">
    <property type="protein sequence ID" value="KAF7275086.1"/>
    <property type="molecule type" value="Genomic_DNA"/>
</dbReference>
<dbReference type="Proteomes" id="UP000625711">
    <property type="component" value="Unassembled WGS sequence"/>
</dbReference>
<name>A0A834MB16_RHYFE</name>
<reference evidence="1" key="1">
    <citation type="submission" date="2020-08" db="EMBL/GenBank/DDBJ databases">
        <title>Genome sequencing and assembly of the red palm weevil Rhynchophorus ferrugineus.</title>
        <authorList>
            <person name="Dias G.B."/>
            <person name="Bergman C.M."/>
            <person name="Manee M."/>
        </authorList>
    </citation>
    <scope>NUCLEOTIDE SEQUENCE</scope>
    <source>
        <strain evidence="1">AA-2017</strain>
        <tissue evidence="1">Whole larva</tissue>
    </source>
</reference>
<evidence type="ECO:0000313" key="1">
    <source>
        <dbReference type="EMBL" id="KAF7275086.1"/>
    </source>
</evidence>
<accession>A0A834MB16</accession>
<organism evidence="1 2">
    <name type="scientific">Rhynchophorus ferrugineus</name>
    <name type="common">Red palm weevil</name>
    <name type="synonym">Curculio ferrugineus</name>
    <dbReference type="NCBI Taxonomy" id="354439"/>
    <lineage>
        <taxon>Eukaryota</taxon>
        <taxon>Metazoa</taxon>
        <taxon>Ecdysozoa</taxon>
        <taxon>Arthropoda</taxon>
        <taxon>Hexapoda</taxon>
        <taxon>Insecta</taxon>
        <taxon>Pterygota</taxon>
        <taxon>Neoptera</taxon>
        <taxon>Endopterygota</taxon>
        <taxon>Coleoptera</taxon>
        <taxon>Polyphaga</taxon>
        <taxon>Cucujiformia</taxon>
        <taxon>Curculionidae</taxon>
        <taxon>Dryophthorinae</taxon>
        <taxon>Rhynchophorus</taxon>
    </lineage>
</organism>
<keyword evidence="2" id="KW-1185">Reference proteome</keyword>
<evidence type="ECO:0000313" key="2">
    <source>
        <dbReference type="Proteomes" id="UP000625711"/>
    </source>
</evidence>